<dbReference type="Pfam" id="PF23598">
    <property type="entry name" value="LRR_14"/>
    <property type="match status" value="1"/>
</dbReference>
<dbReference type="PANTHER" id="PTHR48051">
    <property type="match status" value="1"/>
</dbReference>
<dbReference type="InParanoid" id="A0A1U8AQ80"/>
<evidence type="ECO:0000256" key="4">
    <source>
        <dbReference type="ARBA" id="ARBA00037519"/>
    </source>
</evidence>
<organism evidence="6 7">
    <name type="scientific">Nelumbo nucifera</name>
    <name type="common">Sacred lotus</name>
    <dbReference type="NCBI Taxonomy" id="4432"/>
    <lineage>
        <taxon>Eukaryota</taxon>
        <taxon>Viridiplantae</taxon>
        <taxon>Streptophyta</taxon>
        <taxon>Embryophyta</taxon>
        <taxon>Tracheophyta</taxon>
        <taxon>Spermatophyta</taxon>
        <taxon>Magnoliopsida</taxon>
        <taxon>Proteales</taxon>
        <taxon>Nelumbonaceae</taxon>
        <taxon>Nelumbo</taxon>
    </lineage>
</organism>
<dbReference type="SMART" id="SM00364">
    <property type="entry name" value="LRR_BAC"/>
    <property type="match status" value="9"/>
</dbReference>
<dbReference type="eggNOG" id="KOG0619">
    <property type="taxonomic scope" value="Eukaryota"/>
</dbReference>
<dbReference type="OMA" id="FQSHEQR"/>
<dbReference type="SMART" id="SM00365">
    <property type="entry name" value="LRR_SD22"/>
    <property type="match status" value="4"/>
</dbReference>
<dbReference type="GO" id="GO:0035556">
    <property type="term" value="P:intracellular signal transduction"/>
    <property type="evidence" value="ECO:0000318"/>
    <property type="project" value="GO_Central"/>
</dbReference>
<dbReference type="AlphaFoldDB" id="A0A1U8AQ80"/>
<dbReference type="OrthoDB" id="1668230at2759"/>
<keyword evidence="2" id="KW-0677">Repeat</keyword>
<dbReference type="InterPro" id="IPR055414">
    <property type="entry name" value="LRR_R13L4/SHOC2-like"/>
</dbReference>
<sequence>MAVIPKQNPSPAVVETVDEIMRIFRSLPPRPTLDEVEAAMSVLRTVNSEEQMRLDEISQEDKPPDVPEELFAVLQESKRTMVLLQSHEQKREAIYLTDLEKKFQTFDQLIQRASELVSGDTQNQKKADLTFLVSKIEGKNVVAISDESVIKIKKDEGAESKTKSDVAKGLFRSYSSKAGLSSGEGGTEKLSLMKVAGLIETSSKSGAGVLDLQGKLMDQIEWLPASIGKLNDVTELNLSENRIMALPSTIGSLKALMKLDVHANQLISLPDSFGDLINLTDLDLQGNRLKSLPASFGNLTNLINLDLSSNQFTILPDAVGNLTGLKRLNVETNELEELPYTIGSCSSLVELRLDFNRLKALPEAIGKLENLEILTLHYNRIKGLPTTMGNLSELKELDVSFNELESIPENLCFATNLVKLNVGRNFADLTALPRSIGNLEMLEELDISNNQIRILPESFRFLSKLKVFYADETPLEVPPRKVTKLGAQAVVQYMVDLVTEKDVKPQPLKKKKGTWFSFCFLSRPYQKNLTKSGKARKA</sequence>
<dbReference type="SUPFAM" id="SSF52058">
    <property type="entry name" value="L domain-like"/>
    <property type="match status" value="1"/>
</dbReference>
<dbReference type="RefSeq" id="XP_010269984.1">
    <property type="nucleotide sequence ID" value="XM_010271682.2"/>
</dbReference>
<dbReference type="InterPro" id="IPR032675">
    <property type="entry name" value="LRR_dom_sf"/>
</dbReference>
<dbReference type="Proteomes" id="UP000189703">
    <property type="component" value="Unplaced"/>
</dbReference>
<keyword evidence="1" id="KW-0433">Leucine-rich repeat</keyword>
<comment type="function">
    <text evidence="4">Leucine-rich repeat protein that likely mediates protein interactions, possibly in the context of signal transduction.</text>
</comment>
<dbReference type="Pfam" id="PF13855">
    <property type="entry name" value="LRR_8"/>
    <property type="match status" value="1"/>
</dbReference>
<dbReference type="STRING" id="4432.A0A1U8AQ80"/>
<dbReference type="PANTHER" id="PTHR48051:SF54">
    <property type="entry name" value="LEUCINE-RICH REPEAT-CONTAINING PROTEIN"/>
    <property type="match status" value="1"/>
</dbReference>
<dbReference type="InterPro" id="IPR001611">
    <property type="entry name" value="Leu-rich_rpt"/>
</dbReference>
<dbReference type="InterPro" id="IPR003591">
    <property type="entry name" value="Leu-rich_rpt_typical-subtyp"/>
</dbReference>
<comment type="similarity">
    <text evidence="3">Belongs to the SHOC2 family.</text>
</comment>
<evidence type="ECO:0000313" key="7">
    <source>
        <dbReference type="RefSeq" id="XP_010269984.1"/>
    </source>
</evidence>
<evidence type="ECO:0000256" key="3">
    <source>
        <dbReference type="ARBA" id="ARBA00023786"/>
    </source>
</evidence>
<name>A0A1U8AQ80_NELNU</name>
<dbReference type="KEGG" id="nnu:104606463"/>
<dbReference type="GeneID" id="104606463"/>
<protein>
    <submittedName>
        <fullName evidence="7">Plant intracellular Ras-group-related LRR protein 5-like</fullName>
    </submittedName>
</protein>
<gene>
    <name evidence="7" type="primary">LOC104606463</name>
</gene>
<dbReference type="Pfam" id="PF00560">
    <property type="entry name" value="LRR_1"/>
    <property type="match status" value="1"/>
</dbReference>
<dbReference type="Gene3D" id="3.80.10.10">
    <property type="entry name" value="Ribonuclease Inhibitor"/>
    <property type="match status" value="1"/>
</dbReference>
<dbReference type="InterPro" id="IPR050216">
    <property type="entry name" value="LRR_domain-containing"/>
</dbReference>
<dbReference type="PROSITE" id="PS51450">
    <property type="entry name" value="LRR"/>
    <property type="match status" value="3"/>
</dbReference>
<feature type="domain" description="Disease resistance R13L4/SHOC-2-like LRR" evidence="5">
    <location>
        <begin position="296"/>
        <end position="411"/>
    </location>
</feature>
<evidence type="ECO:0000256" key="2">
    <source>
        <dbReference type="ARBA" id="ARBA00022737"/>
    </source>
</evidence>
<accession>A0A1U8AQ80</accession>
<dbReference type="FunFam" id="3.80.10.10:FF:000405">
    <property type="entry name" value="Plant intracellular Ras-group-related LRR protein 4"/>
    <property type="match status" value="1"/>
</dbReference>
<proteinExistence type="inferred from homology"/>
<evidence type="ECO:0000259" key="5">
    <source>
        <dbReference type="Pfam" id="PF23598"/>
    </source>
</evidence>
<evidence type="ECO:0000256" key="1">
    <source>
        <dbReference type="ARBA" id="ARBA00022614"/>
    </source>
</evidence>
<dbReference type="SMART" id="SM00369">
    <property type="entry name" value="LRR_TYP"/>
    <property type="match status" value="9"/>
</dbReference>
<keyword evidence="6" id="KW-1185">Reference proteome</keyword>
<reference evidence="7" key="1">
    <citation type="submission" date="2025-08" db="UniProtKB">
        <authorList>
            <consortium name="RefSeq"/>
        </authorList>
    </citation>
    <scope>IDENTIFICATION</scope>
</reference>
<evidence type="ECO:0000313" key="6">
    <source>
        <dbReference type="Proteomes" id="UP000189703"/>
    </source>
</evidence>